<keyword evidence="1" id="KW-0812">Transmembrane</keyword>
<organism evidence="3 4">
    <name type="scientific">Haloferax profundi</name>
    <dbReference type="NCBI Taxonomy" id="1544718"/>
    <lineage>
        <taxon>Archaea</taxon>
        <taxon>Methanobacteriati</taxon>
        <taxon>Methanobacteriota</taxon>
        <taxon>Stenosarchaea group</taxon>
        <taxon>Halobacteria</taxon>
        <taxon>Halobacteriales</taxon>
        <taxon>Haloferacaceae</taxon>
        <taxon>Haloferax</taxon>
    </lineage>
</organism>
<comment type="caution">
    <text evidence="3">The sequence shown here is derived from an EMBL/GenBank/DDBJ whole genome shotgun (WGS) entry which is preliminary data.</text>
</comment>
<evidence type="ECO:0000313" key="3">
    <source>
        <dbReference type="EMBL" id="KTG29498.1"/>
    </source>
</evidence>
<feature type="domain" description="DUF7344" evidence="2">
    <location>
        <begin position="24"/>
        <end position="102"/>
    </location>
</feature>
<gene>
    <name evidence="3" type="ORF">AUR66_10100</name>
</gene>
<dbReference type="InterPro" id="IPR055768">
    <property type="entry name" value="DUF7344"/>
</dbReference>
<dbReference type="RefSeq" id="WP_058571410.1">
    <property type="nucleotide sequence ID" value="NZ_LOPV01000097.1"/>
</dbReference>
<keyword evidence="1" id="KW-0472">Membrane</keyword>
<feature type="transmembrane region" description="Helical" evidence="1">
    <location>
        <begin position="157"/>
        <end position="175"/>
    </location>
</feature>
<protein>
    <recommendedName>
        <fullName evidence="2">DUF7344 domain-containing protein</fullName>
    </recommendedName>
</protein>
<sequence length="190" mass="21153">MSVSSKASELEDADSTEVTQDLAFEVLSCRRRRDALHYLLQQERTVELRELATNLAAWENDVPVEAVTYKQRMRVYTALRQSHLPKMDDNGIVEFDVDRGTATLTDDASELQVYLDIVPHNEIRWSKYYVGLGVLCAAFIVGAVVGVPPFAQIPGMGWASLVTTLFLVSAVAHSYHDMNNRLGSDGKHPA</sequence>
<dbReference type="AlphaFoldDB" id="A0A0W1SSX1"/>
<name>A0A0W1SSX1_9EURY</name>
<evidence type="ECO:0000256" key="1">
    <source>
        <dbReference type="SAM" id="Phobius"/>
    </source>
</evidence>
<keyword evidence="4" id="KW-1185">Reference proteome</keyword>
<dbReference type="Proteomes" id="UP000053157">
    <property type="component" value="Unassembled WGS sequence"/>
</dbReference>
<evidence type="ECO:0000259" key="2">
    <source>
        <dbReference type="Pfam" id="PF24035"/>
    </source>
</evidence>
<dbReference type="OrthoDB" id="331021at2157"/>
<keyword evidence="1" id="KW-1133">Transmembrane helix</keyword>
<feature type="transmembrane region" description="Helical" evidence="1">
    <location>
        <begin position="128"/>
        <end position="151"/>
    </location>
</feature>
<evidence type="ECO:0000313" key="4">
    <source>
        <dbReference type="Proteomes" id="UP000053157"/>
    </source>
</evidence>
<dbReference type="Pfam" id="PF24035">
    <property type="entry name" value="DUF7344"/>
    <property type="match status" value="1"/>
</dbReference>
<reference evidence="3 4" key="1">
    <citation type="submission" date="2015-12" db="EMBL/GenBank/DDBJ databases">
        <title>Haloferax profundi sp. nov. isolated from the Discovery deep brine-seawater interface in the Red Sea.</title>
        <authorList>
            <person name="Zhang G."/>
            <person name="Stingl U."/>
            <person name="Rashid M."/>
        </authorList>
    </citation>
    <scope>NUCLEOTIDE SEQUENCE [LARGE SCALE GENOMIC DNA]</scope>
    <source>
        <strain evidence="3 4">SB29</strain>
    </source>
</reference>
<accession>A0A0W1SSX1</accession>
<proteinExistence type="predicted"/>
<dbReference type="EMBL" id="LOPV01000097">
    <property type="protein sequence ID" value="KTG29498.1"/>
    <property type="molecule type" value="Genomic_DNA"/>
</dbReference>